<dbReference type="RefSeq" id="WP_378037488.1">
    <property type="nucleotide sequence ID" value="NZ_JBHSIV010000020.1"/>
</dbReference>
<keyword evidence="2" id="KW-1185">Reference proteome</keyword>
<proteinExistence type="predicted"/>
<dbReference type="Pfam" id="PF13450">
    <property type="entry name" value="NAD_binding_8"/>
    <property type="match status" value="1"/>
</dbReference>
<comment type="caution">
    <text evidence="1">The sequence shown here is derived from an EMBL/GenBank/DDBJ whole genome shotgun (WGS) entry which is preliminary data.</text>
</comment>
<dbReference type="PANTHER" id="PTHR10668:SF105">
    <property type="entry name" value="DEHYDROGENASE-RELATED"/>
    <property type="match status" value="1"/>
</dbReference>
<dbReference type="Proteomes" id="UP001595947">
    <property type="component" value="Unassembled WGS sequence"/>
</dbReference>
<sequence>MSRPSGDNERADAVVVGAGHNGLVAANLLADAGWSVHVLEAAGTLGGATRSADLAAPGWSTDLGSAFYPLGVASPVLRGLDLGAHGLRWVHAPQPLAHVLPDDRAALVSRDVDVTAASLERFGAGDGEAWRRLAAQWQELREPLLAALLAPFPPVRGAARLLRTAGTPELLRLVRRLVLPAQRFGEEEFRGEGARVLVAGNAMHADVPTTGAGSTAFGWLLTMLAQDVGFPVPEGGSGALTDALVARLHARGGRVESDRPAARILVEHGRAVGVVDRAGGTVRAARAVLADVAAPILYREMVGDEHLPARMRADLDRFQWDHAVLKVDWALSGRMPWTAPEAHGAGAVHVGSDTRGLIDIGADLAAGRVPEHPFLILGQLTTADPSRSPRGTESLWSYTRVPHDALRDPDEVARHVGRMEAVLERHAPGFRDLVVGRSVSDPDTLQRQDPSLVRGALMGGTANLHQQLVFRPTPSLGRPDTPVDRLYLAGASAHPGGAVHGGPGAAAARAALARAGLLGPVYAAAIRAGHRTVHGPSTA</sequence>
<dbReference type="PANTHER" id="PTHR10668">
    <property type="entry name" value="PHYTOENE DEHYDROGENASE"/>
    <property type="match status" value="1"/>
</dbReference>
<dbReference type="Gene3D" id="3.50.50.60">
    <property type="entry name" value="FAD/NAD(P)-binding domain"/>
    <property type="match status" value="2"/>
</dbReference>
<gene>
    <name evidence="1" type="ORF">ACFPBZ_18095</name>
</gene>
<dbReference type="SUPFAM" id="SSF51905">
    <property type="entry name" value="FAD/NAD(P)-binding domain"/>
    <property type="match status" value="1"/>
</dbReference>
<name>A0ABV9YS00_9PSEU</name>
<accession>A0ABV9YS00</accession>
<reference evidence="2" key="1">
    <citation type="journal article" date="2019" name="Int. J. Syst. Evol. Microbiol.">
        <title>The Global Catalogue of Microorganisms (GCM) 10K type strain sequencing project: providing services to taxonomists for standard genome sequencing and annotation.</title>
        <authorList>
            <consortium name="The Broad Institute Genomics Platform"/>
            <consortium name="The Broad Institute Genome Sequencing Center for Infectious Disease"/>
            <person name="Wu L."/>
            <person name="Ma J."/>
        </authorList>
    </citation>
    <scope>NUCLEOTIDE SEQUENCE [LARGE SCALE GENOMIC DNA]</scope>
    <source>
        <strain evidence="2">CGMCC 4.7093</strain>
    </source>
</reference>
<protein>
    <submittedName>
        <fullName evidence="1">Phytoene desaturase family protein</fullName>
    </submittedName>
</protein>
<evidence type="ECO:0000313" key="2">
    <source>
        <dbReference type="Proteomes" id="UP001595947"/>
    </source>
</evidence>
<dbReference type="InterPro" id="IPR036188">
    <property type="entry name" value="FAD/NAD-bd_sf"/>
</dbReference>
<evidence type="ECO:0000313" key="1">
    <source>
        <dbReference type="EMBL" id="MFC5064139.1"/>
    </source>
</evidence>
<dbReference type="EMBL" id="JBHSIV010000020">
    <property type="protein sequence ID" value="MFC5064139.1"/>
    <property type="molecule type" value="Genomic_DNA"/>
</dbReference>
<organism evidence="1 2">
    <name type="scientific">Actinomycetospora atypica</name>
    <dbReference type="NCBI Taxonomy" id="1290095"/>
    <lineage>
        <taxon>Bacteria</taxon>
        <taxon>Bacillati</taxon>
        <taxon>Actinomycetota</taxon>
        <taxon>Actinomycetes</taxon>
        <taxon>Pseudonocardiales</taxon>
        <taxon>Pseudonocardiaceae</taxon>
        <taxon>Actinomycetospora</taxon>
    </lineage>
</organism>